<dbReference type="RefSeq" id="WP_129094627.1">
    <property type="nucleotide sequence ID" value="NZ_CBCSAE010000008.1"/>
</dbReference>
<feature type="transmembrane region" description="Helical" evidence="1">
    <location>
        <begin position="186"/>
        <end position="207"/>
    </location>
</feature>
<evidence type="ECO:0000313" key="3">
    <source>
        <dbReference type="Proteomes" id="UP000502065"/>
    </source>
</evidence>
<reference evidence="2 3" key="1">
    <citation type="submission" date="2018-07" db="EMBL/GenBank/DDBJ databases">
        <title>Identification of phenol metabolism pathways in Arcobacter.</title>
        <authorList>
            <person name="Miller W.G."/>
            <person name="Yee E."/>
            <person name="Bono J.L."/>
        </authorList>
    </citation>
    <scope>NUCLEOTIDE SEQUENCE [LARGE SCALE GENOMIC DNA]</scope>
    <source>
        <strain evidence="2 3">W63</strain>
    </source>
</reference>
<keyword evidence="1" id="KW-1133">Transmembrane helix</keyword>
<organism evidence="2 3">
    <name type="scientific">Arcobacter aquimarinus</name>
    <dbReference type="NCBI Taxonomy" id="1315211"/>
    <lineage>
        <taxon>Bacteria</taxon>
        <taxon>Pseudomonadati</taxon>
        <taxon>Campylobacterota</taxon>
        <taxon>Epsilonproteobacteria</taxon>
        <taxon>Campylobacterales</taxon>
        <taxon>Arcobacteraceae</taxon>
        <taxon>Arcobacter</taxon>
    </lineage>
</organism>
<dbReference type="AlphaFoldDB" id="A0AAE7B517"/>
<gene>
    <name evidence="2" type="ORF">AAQM_0943</name>
</gene>
<feature type="transmembrane region" description="Helical" evidence="1">
    <location>
        <begin position="118"/>
        <end position="139"/>
    </location>
</feature>
<sequence length="222" mass="25836">MDIKLLIISTFFSLSILLITSIISCYKLPKRKYPKYFLLFTISFLIGQFLTIYRNIIPDILSIVCGNLLLVIGYIFLYIGIRDLLNLNAQWNNRYLIPIGVMFIGFILFTYIDYSLAMRIIIFSIFCIIYGLIVSWLFFENKNKGFKIFNIISLVLFLIGAVLFLIRTFKASTIKIHGNYLSTTDLMISLVYGYLLIMTIWLTILLIKHSNHITFTKSKNNK</sequence>
<feature type="transmembrane region" description="Helical" evidence="1">
    <location>
        <begin position="93"/>
        <end position="112"/>
    </location>
</feature>
<feature type="transmembrane region" description="Helical" evidence="1">
    <location>
        <begin position="148"/>
        <end position="166"/>
    </location>
</feature>
<accession>A0AAE7B517</accession>
<name>A0AAE7B517_9BACT</name>
<dbReference type="PROSITE" id="PS51257">
    <property type="entry name" value="PROKAR_LIPOPROTEIN"/>
    <property type="match status" value="1"/>
</dbReference>
<dbReference type="EMBL" id="CP030944">
    <property type="protein sequence ID" value="QKE25700.1"/>
    <property type="molecule type" value="Genomic_DNA"/>
</dbReference>
<feature type="transmembrane region" description="Helical" evidence="1">
    <location>
        <begin position="6"/>
        <end position="24"/>
    </location>
</feature>
<evidence type="ECO:0000256" key="1">
    <source>
        <dbReference type="SAM" id="Phobius"/>
    </source>
</evidence>
<feature type="transmembrane region" description="Helical" evidence="1">
    <location>
        <begin position="36"/>
        <end position="54"/>
    </location>
</feature>
<proteinExistence type="predicted"/>
<evidence type="ECO:0000313" key="2">
    <source>
        <dbReference type="EMBL" id="QKE25700.1"/>
    </source>
</evidence>
<feature type="transmembrane region" description="Helical" evidence="1">
    <location>
        <begin position="60"/>
        <end position="81"/>
    </location>
</feature>
<keyword evidence="1" id="KW-0812">Transmembrane</keyword>
<keyword evidence="1" id="KW-0472">Membrane</keyword>
<dbReference type="Proteomes" id="UP000502065">
    <property type="component" value="Chromosome"/>
</dbReference>
<keyword evidence="3" id="KW-1185">Reference proteome</keyword>
<dbReference type="KEGG" id="aaqi:AAQM_0943"/>
<protein>
    <submittedName>
        <fullName evidence="2">Membrane protein</fullName>
    </submittedName>
</protein>